<dbReference type="EMBL" id="QGKV02000297">
    <property type="protein sequence ID" value="KAF3610081.1"/>
    <property type="molecule type" value="Genomic_DNA"/>
</dbReference>
<comment type="caution">
    <text evidence="2">The sequence shown here is derived from an EMBL/GenBank/DDBJ whole genome shotgun (WGS) entry which is preliminary data.</text>
</comment>
<gene>
    <name evidence="2" type="ORF">DY000_02046204</name>
</gene>
<keyword evidence="3" id="KW-1185">Reference proteome</keyword>
<dbReference type="Proteomes" id="UP000266723">
    <property type="component" value="Unassembled WGS sequence"/>
</dbReference>
<name>A0ABQ7F4E1_BRACR</name>
<evidence type="ECO:0000256" key="1">
    <source>
        <dbReference type="SAM" id="MobiDB-lite"/>
    </source>
</evidence>
<organism evidence="2 3">
    <name type="scientific">Brassica cretica</name>
    <name type="common">Mustard</name>
    <dbReference type="NCBI Taxonomy" id="69181"/>
    <lineage>
        <taxon>Eukaryota</taxon>
        <taxon>Viridiplantae</taxon>
        <taxon>Streptophyta</taxon>
        <taxon>Embryophyta</taxon>
        <taxon>Tracheophyta</taxon>
        <taxon>Spermatophyta</taxon>
        <taxon>Magnoliopsida</taxon>
        <taxon>eudicotyledons</taxon>
        <taxon>Gunneridae</taxon>
        <taxon>Pentapetalae</taxon>
        <taxon>rosids</taxon>
        <taxon>malvids</taxon>
        <taxon>Brassicales</taxon>
        <taxon>Brassicaceae</taxon>
        <taxon>Brassiceae</taxon>
        <taxon>Brassica</taxon>
    </lineage>
</organism>
<proteinExistence type="predicted"/>
<evidence type="ECO:0000313" key="2">
    <source>
        <dbReference type="EMBL" id="KAF3610081.1"/>
    </source>
</evidence>
<accession>A0ABQ7F4E1</accession>
<reference evidence="2 3" key="1">
    <citation type="journal article" date="2020" name="BMC Genomics">
        <title>Intraspecific diversification of the crop wild relative Brassica cretica Lam. using demographic model selection.</title>
        <authorList>
            <person name="Kioukis A."/>
            <person name="Michalopoulou V.A."/>
            <person name="Briers L."/>
            <person name="Pirintsos S."/>
            <person name="Studholme D.J."/>
            <person name="Pavlidis P."/>
            <person name="Sarris P.F."/>
        </authorList>
    </citation>
    <scope>NUCLEOTIDE SEQUENCE [LARGE SCALE GENOMIC DNA]</scope>
    <source>
        <strain evidence="3">cv. PFS-1207/04</strain>
    </source>
</reference>
<sequence length="426" mass="46452">MGKYLRRRLNWSPFCRRSIVLSSLDRSVVTRRRSFSRSRSTRSLAVTRRRSFSRSRLARSLAVTRSLSSLCADRSLVTRPFCRHSTVLSSLDRPDITRSFCRHSTVLSSLGADRSLAVARLDLLRSVGADRSRAVAWLDLSRSLARSPHSAQIVLSQSLDSISRSRLARSLAVTRSLSSLGADRSLAVTRIGLSCSYSAQIILSQSLGSLSRGRSDLSLAVTRLALCGYSSWIALSQLLDLDRFVAVPRIDLSRSLDSLSCGHSTRSLRLLVMDSSLAVTRCKSRSLDSLSCGHSTRSLQLLVMDISLADTRLGSLSRSHSDRSLADGKPALWELDSDYYLHVVGIGDDIFPGSGVLSIPKPMSGIGVNLAPVPAFREDFSRKKPTSFDKLIEQTCSSIKNTRLCSETDQRPGGSTGSTGVAPDAA</sequence>
<feature type="region of interest" description="Disordered" evidence="1">
    <location>
        <begin position="403"/>
        <end position="426"/>
    </location>
</feature>
<evidence type="ECO:0000313" key="3">
    <source>
        <dbReference type="Proteomes" id="UP000266723"/>
    </source>
</evidence>
<protein>
    <submittedName>
        <fullName evidence="2">Uncharacterized protein</fullName>
    </submittedName>
</protein>